<evidence type="ECO:0000256" key="1">
    <source>
        <dbReference type="SAM" id="MobiDB-lite"/>
    </source>
</evidence>
<evidence type="ECO:0000313" key="4">
    <source>
        <dbReference type="Proteomes" id="UP001242368"/>
    </source>
</evidence>
<feature type="chain" id="PRO_5046863505" evidence="2">
    <location>
        <begin position="21"/>
        <end position="90"/>
    </location>
</feature>
<comment type="caution">
    <text evidence="3">The sequence shown here is derived from an EMBL/GenBank/DDBJ whole genome shotgun (WGS) entry which is preliminary data.</text>
</comment>
<evidence type="ECO:0000313" key="3">
    <source>
        <dbReference type="EMBL" id="MDN3708563.1"/>
    </source>
</evidence>
<organism evidence="3 4">
    <name type="scientific">Paenimyroides ceti</name>
    <dbReference type="NCBI Taxonomy" id="395087"/>
    <lineage>
        <taxon>Bacteria</taxon>
        <taxon>Pseudomonadati</taxon>
        <taxon>Bacteroidota</taxon>
        <taxon>Flavobacteriia</taxon>
        <taxon>Flavobacteriales</taxon>
        <taxon>Flavobacteriaceae</taxon>
        <taxon>Paenimyroides</taxon>
    </lineage>
</organism>
<name>A0ABT8CY60_9FLAO</name>
<feature type="compositionally biased region" description="Low complexity" evidence="1">
    <location>
        <begin position="33"/>
        <end position="43"/>
    </location>
</feature>
<dbReference type="RefSeq" id="WP_290364423.1">
    <property type="nucleotide sequence ID" value="NZ_JAUFQU010000001.1"/>
</dbReference>
<sequence>MKKVFLATLVFAGATTFAQAQEKKEMKTTSQNKETATETTVEAPAPPKAEHHPQRIQEASKPQQEPQKVIAPAPVPKEQPKEPKVQGAKK</sequence>
<dbReference type="EMBL" id="JAUFQU010000001">
    <property type="protein sequence ID" value="MDN3708563.1"/>
    <property type="molecule type" value="Genomic_DNA"/>
</dbReference>
<proteinExistence type="predicted"/>
<gene>
    <name evidence="3" type="ORF">QW060_15785</name>
</gene>
<evidence type="ECO:0000256" key="2">
    <source>
        <dbReference type="SAM" id="SignalP"/>
    </source>
</evidence>
<dbReference type="Proteomes" id="UP001242368">
    <property type="component" value="Unassembled WGS sequence"/>
</dbReference>
<feature type="signal peptide" evidence="2">
    <location>
        <begin position="1"/>
        <end position="20"/>
    </location>
</feature>
<accession>A0ABT8CY60</accession>
<reference evidence="4" key="1">
    <citation type="journal article" date="2019" name="Int. J. Syst. Evol. Microbiol.">
        <title>The Global Catalogue of Microorganisms (GCM) 10K type strain sequencing project: providing services to taxonomists for standard genome sequencing and annotation.</title>
        <authorList>
            <consortium name="The Broad Institute Genomics Platform"/>
            <consortium name="The Broad Institute Genome Sequencing Center for Infectious Disease"/>
            <person name="Wu L."/>
            <person name="Ma J."/>
        </authorList>
    </citation>
    <scope>NUCLEOTIDE SEQUENCE [LARGE SCALE GENOMIC DNA]</scope>
    <source>
        <strain evidence="4">CECT 7184</strain>
    </source>
</reference>
<protein>
    <submittedName>
        <fullName evidence="3">Uncharacterized protein</fullName>
    </submittedName>
</protein>
<keyword evidence="4" id="KW-1185">Reference proteome</keyword>
<feature type="region of interest" description="Disordered" evidence="1">
    <location>
        <begin position="20"/>
        <end position="90"/>
    </location>
</feature>
<keyword evidence="2" id="KW-0732">Signal</keyword>